<gene>
    <name evidence="2" type="ORF">HNQ62_000755</name>
</gene>
<dbReference type="AlphaFoldDB" id="A0A7J9RRZ3"/>
<evidence type="ECO:0000256" key="1">
    <source>
        <dbReference type="SAM" id="MobiDB-lite"/>
    </source>
</evidence>
<reference evidence="2 3" key="1">
    <citation type="submission" date="2020-08" db="EMBL/GenBank/DDBJ databases">
        <title>Genomic Encyclopedia of Type Strains, Phase IV (KMG-IV): sequencing the most valuable type-strain genomes for metagenomic binning, comparative biology and taxonomic classification.</title>
        <authorList>
            <person name="Goeker M."/>
        </authorList>
    </citation>
    <scope>NUCLEOTIDE SEQUENCE [LARGE SCALE GENOMIC DNA]</scope>
    <source>
        <strain evidence="2 3">DSM 12421</strain>
    </source>
</reference>
<feature type="region of interest" description="Disordered" evidence="1">
    <location>
        <begin position="1"/>
        <end position="31"/>
    </location>
</feature>
<feature type="compositionally biased region" description="Polar residues" evidence="1">
    <location>
        <begin position="1"/>
        <end position="10"/>
    </location>
</feature>
<sequence>MGGRQRTTLFMTKEVKKEAKKGVTTQQTSQK</sequence>
<proteinExistence type="predicted"/>
<protein>
    <submittedName>
        <fullName evidence="2">Uncharacterized protein</fullName>
    </submittedName>
</protein>
<organism evidence="2 3">
    <name type="scientific">Sulfurisphaera ohwakuensis</name>
    <dbReference type="NCBI Taxonomy" id="69656"/>
    <lineage>
        <taxon>Archaea</taxon>
        <taxon>Thermoproteota</taxon>
        <taxon>Thermoprotei</taxon>
        <taxon>Sulfolobales</taxon>
        <taxon>Sulfolobaceae</taxon>
        <taxon>Sulfurisphaera</taxon>
    </lineage>
</organism>
<dbReference type="EMBL" id="JACHFY010000002">
    <property type="protein sequence ID" value="MBB5253022.1"/>
    <property type="molecule type" value="Genomic_DNA"/>
</dbReference>
<name>A0A7J9RRZ3_SULOH</name>
<evidence type="ECO:0000313" key="3">
    <source>
        <dbReference type="Proteomes" id="UP000582213"/>
    </source>
</evidence>
<evidence type="ECO:0000313" key="2">
    <source>
        <dbReference type="EMBL" id="MBB5253022.1"/>
    </source>
</evidence>
<dbReference type="Proteomes" id="UP000582213">
    <property type="component" value="Unassembled WGS sequence"/>
</dbReference>
<accession>A0A7J9RRZ3</accession>
<comment type="caution">
    <text evidence="2">The sequence shown here is derived from an EMBL/GenBank/DDBJ whole genome shotgun (WGS) entry which is preliminary data.</text>
</comment>